<protein>
    <submittedName>
        <fullName evidence="1">Uncharacterized protein</fullName>
    </submittedName>
</protein>
<accession>A0A2K3JXK8</accession>
<sequence>MMNSANKGNTTLTDTDETKLSIQNLNNPIATNMQFEIKKIGILFDYDFYIPDEGDHTGIAFRLAYFSVANFSLSNKALCVYVGSMLCSVVPGLRTSVEKSLNEIGVRARFVKLPSQAKEYKLDITYASQLDWSSILVIFGYSKFRWDPSTKLSIPLDGAKVNIISTMLSSDDLRATVKKFLISSSNHPDSQIDSGERVSELKMGGYGSNVFHLVRSSSDDEYLNLD</sequence>
<dbReference type="AlphaFoldDB" id="A0A2K3JXK8"/>
<dbReference type="Proteomes" id="UP000236291">
    <property type="component" value="Unassembled WGS sequence"/>
</dbReference>
<name>A0A2K3JXK8_TRIPR</name>
<organism evidence="1 2">
    <name type="scientific">Trifolium pratense</name>
    <name type="common">Red clover</name>
    <dbReference type="NCBI Taxonomy" id="57577"/>
    <lineage>
        <taxon>Eukaryota</taxon>
        <taxon>Viridiplantae</taxon>
        <taxon>Streptophyta</taxon>
        <taxon>Embryophyta</taxon>
        <taxon>Tracheophyta</taxon>
        <taxon>Spermatophyta</taxon>
        <taxon>Magnoliopsida</taxon>
        <taxon>eudicotyledons</taxon>
        <taxon>Gunneridae</taxon>
        <taxon>Pentapetalae</taxon>
        <taxon>rosids</taxon>
        <taxon>fabids</taxon>
        <taxon>Fabales</taxon>
        <taxon>Fabaceae</taxon>
        <taxon>Papilionoideae</taxon>
        <taxon>50 kb inversion clade</taxon>
        <taxon>NPAAA clade</taxon>
        <taxon>Hologalegina</taxon>
        <taxon>IRL clade</taxon>
        <taxon>Trifolieae</taxon>
        <taxon>Trifolium</taxon>
    </lineage>
</organism>
<gene>
    <name evidence="1" type="ORF">L195_g051093</name>
</gene>
<evidence type="ECO:0000313" key="1">
    <source>
        <dbReference type="EMBL" id="PNX58795.1"/>
    </source>
</evidence>
<feature type="non-terminal residue" evidence="1">
    <location>
        <position position="226"/>
    </location>
</feature>
<comment type="caution">
    <text evidence="1">The sequence shown here is derived from an EMBL/GenBank/DDBJ whole genome shotgun (WGS) entry which is preliminary data.</text>
</comment>
<reference evidence="1 2" key="1">
    <citation type="journal article" date="2014" name="Am. J. Bot.">
        <title>Genome assembly and annotation for red clover (Trifolium pratense; Fabaceae).</title>
        <authorList>
            <person name="Istvanek J."/>
            <person name="Jaros M."/>
            <person name="Krenek A."/>
            <person name="Repkova J."/>
        </authorList>
    </citation>
    <scope>NUCLEOTIDE SEQUENCE [LARGE SCALE GENOMIC DNA]</scope>
    <source>
        <strain evidence="2">cv. Tatra</strain>
        <tissue evidence="1">Young leaves</tissue>
    </source>
</reference>
<dbReference type="EMBL" id="ASHM01079364">
    <property type="protein sequence ID" value="PNX58795.1"/>
    <property type="molecule type" value="Genomic_DNA"/>
</dbReference>
<proteinExistence type="predicted"/>
<evidence type="ECO:0000313" key="2">
    <source>
        <dbReference type="Proteomes" id="UP000236291"/>
    </source>
</evidence>
<reference evidence="1 2" key="2">
    <citation type="journal article" date="2017" name="Front. Plant Sci.">
        <title>Gene Classification and Mining of Molecular Markers Useful in Red Clover (Trifolium pratense) Breeding.</title>
        <authorList>
            <person name="Istvanek J."/>
            <person name="Dluhosova J."/>
            <person name="Dluhos P."/>
            <person name="Patkova L."/>
            <person name="Nedelnik J."/>
            <person name="Repkova J."/>
        </authorList>
    </citation>
    <scope>NUCLEOTIDE SEQUENCE [LARGE SCALE GENOMIC DNA]</scope>
    <source>
        <strain evidence="2">cv. Tatra</strain>
        <tissue evidence="1">Young leaves</tissue>
    </source>
</reference>